<dbReference type="Proteomes" id="UP000182836">
    <property type="component" value="Unassembled WGS sequence"/>
</dbReference>
<evidence type="ECO:0000256" key="5">
    <source>
        <dbReference type="ARBA" id="ARBA00022989"/>
    </source>
</evidence>
<evidence type="ECO:0000313" key="12">
    <source>
        <dbReference type="Proteomes" id="UP000182836"/>
    </source>
</evidence>
<feature type="transmembrane region" description="Helical" evidence="8">
    <location>
        <begin position="6"/>
        <end position="22"/>
    </location>
</feature>
<organism evidence="9 11">
    <name type="scientific">Aneurinibacillus migulanus</name>
    <name type="common">Bacillus migulanus</name>
    <dbReference type="NCBI Taxonomy" id="47500"/>
    <lineage>
        <taxon>Bacteria</taxon>
        <taxon>Bacillati</taxon>
        <taxon>Bacillota</taxon>
        <taxon>Bacilli</taxon>
        <taxon>Bacillales</taxon>
        <taxon>Paenibacillaceae</taxon>
        <taxon>Aneurinibacillus group</taxon>
        <taxon>Aneurinibacillus</taxon>
    </lineage>
</organism>
<accession>A0A0D1UXB9</accession>
<feature type="transmembrane region" description="Helical" evidence="8">
    <location>
        <begin position="386"/>
        <end position="406"/>
    </location>
</feature>
<keyword evidence="11" id="KW-1185">Reference proteome</keyword>
<evidence type="ECO:0000256" key="6">
    <source>
        <dbReference type="ARBA" id="ARBA00023136"/>
    </source>
</evidence>
<evidence type="ECO:0000313" key="9">
    <source>
        <dbReference type="EMBL" id="KON97820.1"/>
    </source>
</evidence>
<evidence type="ECO:0000256" key="1">
    <source>
        <dbReference type="ARBA" id="ARBA00004141"/>
    </source>
</evidence>
<evidence type="ECO:0000256" key="4">
    <source>
        <dbReference type="ARBA" id="ARBA00022692"/>
    </source>
</evidence>
<keyword evidence="6 8" id="KW-0472">Membrane</keyword>
<dbReference type="Proteomes" id="UP000037269">
    <property type="component" value="Unassembled WGS sequence"/>
</dbReference>
<feature type="transmembrane region" description="Helical" evidence="8">
    <location>
        <begin position="156"/>
        <end position="174"/>
    </location>
</feature>
<dbReference type="RefSeq" id="WP_043067753.1">
    <property type="nucleotide sequence ID" value="NZ_BJOA01000269.1"/>
</dbReference>
<dbReference type="PROSITE" id="PS50283">
    <property type="entry name" value="NA_SOLUT_SYMP_3"/>
    <property type="match status" value="1"/>
</dbReference>
<evidence type="ECO:0000313" key="11">
    <source>
        <dbReference type="Proteomes" id="UP000037269"/>
    </source>
</evidence>
<dbReference type="PATRIC" id="fig|47500.8.peg.3040"/>
<protein>
    <submittedName>
        <fullName evidence="9">Sodium:solute symporter</fullName>
    </submittedName>
    <submittedName>
        <fullName evidence="10">Solute:Na+ symporter, SSS family</fullName>
    </submittedName>
</protein>
<dbReference type="STRING" id="47500.AF333_22680"/>
<dbReference type="EMBL" id="LGUG01000004">
    <property type="protein sequence ID" value="KON97820.1"/>
    <property type="molecule type" value="Genomic_DNA"/>
</dbReference>
<feature type="transmembrane region" description="Helical" evidence="8">
    <location>
        <begin position="73"/>
        <end position="96"/>
    </location>
</feature>
<keyword evidence="4 8" id="KW-0812">Transmembrane</keyword>
<dbReference type="GO" id="GO:0022857">
    <property type="term" value="F:transmembrane transporter activity"/>
    <property type="evidence" value="ECO:0007669"/>
    <property type="project" value="InterPro"/>
</dbReference>
<dbReference type="PANTHER" id="PTHR48086:SF8">
    <property type="entry name" value="MONOCARBOXYLIC ACID PERMEASE"/>
    <property type="match status" value="1"/>
</dbReference>
<dbReference type="GeneID" id="42307940"/>
<dbReference type="EMBL" id="FNED01000001">
    <property type="protein sequence ID" value="SDH94625.1"/>
    <property type="molecule type" value="Genomic_DNA"/>
</dbReference>
<dbReference type="Pfam" id="PF00474">
    <property type="entry name" value="SSF"/>
    <property type="match status" value="1"/>
</dbReference>
<feature type="transmembrane region" description="Helical" evidence="8">
    <location>
        <begin position="117"/>
        <end position="136"/>
    </location>
</feature>
<dbReference type="AlphaFoldDB" id="A0A0D1UXB9"/>
<proteinExistence type="inferred from homology"/>
<evidence type="ECO:0000256" key="8">
    <source>
        <dbReference type="SAM" id="Phobius"/>
    </source>
</evidence>
<feature type="transmembrane region" description="Helical" evidence="8">
    <location>
        <begin position="186"/>
        <end position="204"/>
    </location>
</feature>
<keyword evidence="3" id="KW-0813">Transport</keyword>
<dbReference type="GO" id="GO:0005886">
    <property type="term" value="C:plasma membrane"/>
    <property type="evidence" value="ECO:0007669"/>
    <property type="project" value="TreeGrafter"/>
</dbReference>
<dbReference type="OrthoDB" id="9810181at2"/>
<reference evidence="9 11" key="1">
    <citation type="submission" date="2015-07" db="EMBL/GenBank/DDBJ databases">
        <title>Fjat-14205 dsm 2895.</title>
        <authorList>
            <person name="Liu B."/>
            <person name="Wang J."/>
            <person name="Zhu Y."/>
            <person name="Liu G."/>
            <person name="Chen Q."/>
            <person name="Chen Z."/>
            <person name="Lan J."/>
            <person name="Che J."/>
            <person name="Ge C."/>
            <person name="Shi H."/>
            <person name="Pan Z."/>
            <person name="Liu X."/>
        </authorList>
    </citation>
    <scope>NUCLEOTIDE SEQUENCE [LARGE SCALE GENOMIC DNA]</scope>
    <source>
        <strain evidence="9 11">DSM 2895</strain>
    </source>
</reference>
<keyword evidence="5 8" id="KW-1133">Transmembrane helix</keyword>
<gene>
    <name evidence="9" type="ORF">AF333_22680</name>
    <name evidence="10" type="ORF">SAMN04487909_1012</name>
</gene>
<dbReference type="InterPro" id="IPR050277">
    <property type="entry name" value="Sodium:Solute_Symporter"/>
</dbReference>
<feature type="transmembrane region" description="Helical" evidence="8">
    <location>
        <begin position="43"/>
        <end position="67"/>
    </location>
</feature>
<dbReference type="PANTHER" id="PTHR48086">
    <property type="entry name" value="SODIUM/PROLINE SYMPORTER-RELATED"/>
    <property type="match status" value="1"/>
</dbReference>
<name>A0A0D1UXB9_ANEMI</name>
<dbReference type="InterPro" id="IPR038377">
    <property type="entry name" value="Na/Glc_symporter_sf"/>
</dbReference>
<reference evidence="10 12" key="2">
    <citation type="submission" date="2016-10" db="EMBL/GenBank/DDBJ databases">
        <authorList>
            <person name="de Groot N.N."/>
        </authorList>
    </citation>
    <scope>NUCLEOTIDE SEQUENCE [LARGE SCALE GENOMIC DNA]</scope>
    <source>
        <strain evidence="10 12">DSM 2895</strain>
    </source>
</reference>
<dbReference type="CDD" id="cd10322">
    <property type="entry name" value="SLC5sbd"/>
    <property type="match status" value="1"/>
</dbReference>
<dbReference type="Gene3D" id="1.20.1730.10">
    <property type="entry name" value="Sodium/glucose cotransporter"/>
    <property type="match status" value="1"/>
</dbReference>
<comment type="similarity">
    <text evidence="2 7">Belongs to the sodium:solute symporter (SSF) (TC 2.A.21) family.</text>
</comment>
<feature type="transmembrane region" description="Helical" evidence="8">
    <location>
        <begin position="231"/>
        <end position="248"/>
    </location>
</feature>
<evidence type="ECO:0000256" key="7">
    <source>
        <dbReference type="RuleBase" id="RU362091"/>
    </source>
</evidence>
<feature type="transmembrane region" description="Helical" evidence="8">
    <location>
        <begin position="315"/>
        <end position="343"/>
    </location>
</feature>
<evidence type="ECO:0000256" key="3">
    <source>
        <dbReference type="ARBA" id="ARBA00022448"/>
    </source>
</evidence>
<evidence type="ECO:0000256" key="2">
    <source>
        <dbReference type="ARBA" id="ARBA00006434"/>
    </source>
</evidence>
<sequence length="501" mass="55116">MNIAILIITLTFLLAFYLGVRARKGQKMEMEQWAVANRNFGSIIMFVLMAGEIFTTYVFLGGTGGAYRMGGPIIYIFNALCFIIPYWILPPIWRYAKKHKLITQSDFFAKKYDSKALGLLVALVGVVSMIPYIVLQLKGLKIIVSETSYGMISPNLAVWIGMIAVTIFVSVSGIHGSAWTAILKDILLLGVILFLGIYLPYHYFGGIKPMFETLDATKPGFLLIPESGYSMSWYISTCLIFGLGQYMWPQVFGASLSSRTESALRKNAAILPIYQIVLVFILFIGFTALLQIPNLQGTDTDLALFKIVKATFEPWFVGVIGAAGLLTALVPCSMLLLTASTLLANNIYKVVKPNITETQLSRLTRIFVPIVALVALYFTFYGGNTIIALLIMAYSFVLQLFPAVFFSLWKKNPVTKSGAFAGIIIGVITVAYVTITDATMGTLFPQFPQFIKDLDIGIVAITVNTLVTLLVSAITGTAKAKTDNTENTVFEEHVVKQVSSK</sequence>
<feature type="transmembrane region" description="Helical" evidence="8">
    <location>
        <begin position="418"/>
        <end position="436"/>
    </location>
</feature>
<dbReference type="InterPro" id="IPR001734">
    <property type="entry name" value="Na/solute_symporter"/>
</dbReference>
<feature type="transmembrane region" description="Helical" evidence="8">
    <location>
        <begin position="269"/>
        <end position="292"/>
    </location>
</feature>
<evidence type="ECO:0000313" key="10">
    <source>
        <dbReference type="EMBL" id="SDH94625.1"/>
    </source>
</evidence>
<feature type="transmembrane region" description="Helical" evidence="8">
    <location>
        <begin position="363"/>
        <end position="380"/>
    </location>
</feature>
<feature type="transmembrane region" description="Helical" evidence="8">
    <location>
        <begin position="456"/>
        <end position="474"/>
    </location>
</feature>
<comment type="subcellular location">
    <subcellularLocation>
        <location evidence="1">Membrane</location>
        <topology evidence="1">Multi-pass membrane protein</topology>
    </subcellularLocation>
</comment>